<sequence>MHTPDLIIRREQEEDYPLVEQLVRDAFWDVHVPGCCEHLVIHNLRKSQDFIPELDFIAEKDRRIVGQIAYARSAIRGENGQTHEVITFGPVSVIPELQNQGIGSLLITHTIALARGMGFPAIVIYGDPRYYSRFGFRCAEKYDIRTFDGKFAAALLALELKPGALANMPGNFVESAAYSIDEEQLAQYDAGFPFKEKKDTESQREFRFIVSLRY</sequence>
<protein>
    <submittedName>
        <fullName evidence="1">N-acetyltransferase</fullName>
    </submittedName>
</protein>
<dbReference type="GO" id="GO:0016747">
    <property type="term" value="F:acyltransferase activity, transferring groups other than amino-acyl groups"/>
    <property type="evidence" value="ECO:0007669"/>
    <property type="project" value="InterPro"/>
</dbReference>
<proteinExistence type="predicted"/>
<dbReference type="SUPFAM" id="SSF55729">
    <property type="entry name" value="Acyl-CoA N-acyltransferases (Nat)"/>
    <property type="match status" value="1"/>
</dbReference>
<dbReference type="EMBL" id="JQAN02000006">
    <property type="protein sequence ID" value="PPD58762.1"/>
    <property type="molecule type" value="Genomic_DNA"/>
</dbReference>
<dbReference type="Pfam" id="PF13508">
    <property type="entry name" value="Acetyltransf_7"/>
    <property type="match status" value="1"/>
</dbReference>
<organism evidence="1 2">
    <name type="scientific">Dehalogenimonas etheniformans</name>
    <dbReference type="NCBI Taxonomy" id="1536648"/>
    <lineage>
        <taxon>Bacteria</taxon>
        <taxon>Bacillati</taxon>
        <taxon>Chloroflexota</taxon>
        <taxon>Dehalococcoidia</taxon>
        <taxon>Dehalococcoidales</taxon>
        <taxon>Dehalococcoidaceae</taxon>
        <taxon>Dehalogenimonas</taxon>
    </lineage>
</organism>
<keyword evidence="2" id="KW-1185">Reference proteome</keyword>
<reference evidence="1 2" key="1">
    <citation type="journal article" date="2017" name="ISME J.">
        <title>Grape pomace compost harbors organohalide-respiring Dehalogenimonas species with novel reductive dehalogenase genes.</title>
        <authorList>
            <person name="Yang Y."/>
            <person name="Higgins S.A."/>
            <person name="Yan J."/>
            <person name="Simsir B."/>
            <person name="Chourey K."/>
            <person name="Iyer R."/>
            <person name="Hettich R.L."/>
            <person name="Baldwin B."/>
            <person name="Ogles D.M."/>
            <person name="Loffler F.E."/>
        </authorList>
    </citation>
    <scope>NUCLEOTIDE SEQUENCE [LARGE SCALE GENOMIC DNA]</scope>
    <source>
        <strain evidence="1 2">GP</strain>
    </source>
</reference>
<dbReference type="Proteomes" id="UP000235653">
    <property type="component" value="Unassembled WGS sequence"/>
</dbReference>
<dbReference type="AlphaFoldDB" id="A0A2P5P8X8"/>
<dbReference type="PROSITE" id="PS51186">
    <property type="entry name" value="GNAT"/>
    <property type="match status" value="1"/>
</dbReference>
<dbReference type="OrthoDB" id="9797178at2"/>
<dbReference type="InterPro" id="IPR000182">
    <property type="entry name" value="GNAT_dom"/>
</dbReference>
<accession>A0A2P5P8X8</accession>
<dbReference type="Gene3D" id="3.40.630.30">
    <property type="match status" value="1"/>
</dbReference>
<name>A0A2P5P8X8_9CHLR</name>
<gene>
    <name evidence="1" type="ORF">JP09_002500</name>
</gene>
<dbReference type="RefSeq" id="WP_102330246.1">
    <property type="nucleotide sequence ID" value="NZ_CP058566.2"/>
</dbReference>
<evidence type="ECO:0000313" key="1">
    <source>
        <dbReference type="EMBL" id="PPD58762.1"/>
    </source>
</evidence>
<evidence type="ECO:0000313" key="2">
    <source>
        <dbReference type="Proteomes" id="UP000235653"/>
    </source>
</evidence>
<dbReference type="CDD" id="cd04301">
    <property type="entry name" value="NAT_SF"/>
    <property type="match status" value="1"/>
</dbReference>
<comment type="caution">
    <text evidence="1">The sequence shown here is derived from an EMBL/GenBank/DDBJ whole genome shotgun (WGS) entry which is preliminary data.</text>
</comment>
<dbReference type="InterPro" id="IPR016181">
    <property type="entry name" value="Acyl_CoA_acyltransferase"/>
</dbReference>